<proteinExistence type="predicted"/>
<dbReference type="EMBL" id="VWSF01000025">
    <property type="protein sequence ID" value="KAA5540827.1"/>
    <property type="molecule type" value="Genomic_DNA"/>
</dbReference>
<organism evidence="1 2">
    <name type="scientific">Adhaeribacter rhizoryzae</name>
    <dbReference type="NCBI Taxonomy" id="2607907"/>
    <lineage>
        <taxon>Bacteria</taxon>
        <taxon>Pseudomonadati</taxon>
        <taxon>Bacteroidota</taxon>
        <taxon>Cytophagia</taxon>
        <taxon>Cytophagales</taxon>
        <taxon>Hymenobacteraceae</taxon>
        <taxon>Adhaeribacter</taxon>
    </lineage>
</organism>
<reference evidence="1 2" key="1">
    <citation type="submission" date="2019-09" db="EMBL/GenBank/DDBJ databases">
        <title>Genome sequence and assembly of Adhaeribacter sp.</title>
        <authorList>
            <person name="Chhetri G."/>
        </authorList>
    </citation>
    <scope>NUCLEOTIDE SEQUENCE [LARGE SCALE GENOMIC DNA]</scope>
    <source>
        <strain evidence="1 2">DK36</strain>
    </source>
</reference>
<comment type="caution">
    <text evidence="1">The sequence shown here is derived from an EMBL/GenBank/DDBJ whole genome shotgun (WGS) entry which is preliminary data.</text>
</comment>
<evidence type="ECO:0000313" key="2">
    <source>
        <dbReference type="Proteomes" id="UP000323426"/>
    </source>
</evidence>
<dbReference type="RefSeq" id="WP_150092140.1">
    <property type="nucleotide sequence ID" value="NZ_VWSF01000025.1"/>
</dbReference>
<dbReference type="Proteomes" id="UP000323426">
    <property type="component" value="Unassembled WGS sequence"/>
</dbReference>
<gene>
    <name evidence="1" type="ORF">F0145_22230</name>
</gene>
<dbReference type="AlphaFoldDB" id="A0A5M6D027"/>
<name>A0A5M6D027_9BACT</name>
<protein>
    <recommendedName>
        <fullName evidence="3">AbiTii domain-containing protein</fullName>
    </recommendedName>
</protein>
<keyword evidence="2" id="KW-1185">Reference proteome</keyword>
<evidence type="ECO:0008006" key="3">
    <source>
        <dbReference type="Google" id="ProtNLM"/>
    </source>
</evidence>
<sequence length="242" mass="27838">MIEKIRYIVKEICQVNKDFACVEVIQNSEMKTVARQARYRWEPEIYYLTFLVNPAIYIKYATDMSRITGNIKHYFDISADWNTLRVEEITIDYDKVNILNTEIILVETPWEEINNLQKKLIGLMQGGNDSIDFQNIGTTSRTILDKMARTVFNLSIHIAPAGVDVSNGKFKNQIHTYLAHRLRGGENEEMRAVMKSAIEFAENSVDLINQTVHKLDVKKQFAEVCIISTISVINLVKSIEES</sequence>
<evidence type="ECO:0000313" key="1">
    <source>
        <dbReference type="EMBL" id="KAA5540827.1"/>
    </source>
</evidence>
<accession>A0A5M6D027</accession>